<dbReference type="CDD" id="cd00035">
    <property type="entry name" value="ChtBD1"/>
    <property type="match status" value="1"/>
</dbReference>
<dbReference type="PANTHER" id="PTHR11177:SF389">
    <property type="entry name" value="CHITINASE"/>
    <property type="match status" value="1"/>
</dbReference>
<evidence type="ECO:0000259" key="7">
    <source>
        <dbReference type="PROSITE" id="PS50941"/>
    </source>
</evidence>
<dbReference type="SUPFAM" id="SSF51445">
    <property type="entry name" value="(Trans)glycosidases"/>
    <property type="match status" value="1"/>
</dbReference>
<dbReference type="InterPro" id="IPR018371">
    <property type="entry name" value="Chitin-binding_1_CS"/>
</dbReference>
<dbReference type="Pfam" id="PF00704">
    <property type="entry name" value="Glyco_hydro_18"/>
    <property type="match status" value="1"/>
</dbReference>
<evidence type="ECO:0000256" key="1">
    <source>
        <dbReference type="ARBA" id="ARBA00008682"/>
    </source>
</evidence>
<proteinExistence type="inferred from homology"/>
<dbReference type="Gene3D" id="3.20.20.80">
    <property type="entry name" value="Glycosidases"/>
    <property type="match status" value="1"/>
</dbReference>
<dbReference type="GO" id="GO:0006032">
    <property type="term" value="P:chitin catabolic process"/>
    <property type="evidence" value="ECO:0007669"/>
    <property type="project" value="TreeGrafter"/>
</dbReference>
<dbReference type="GO" id="GO:0005576">
    <property type="term" value="C:extracellular region"/>
    <property type="evidence" value="ECO:0007669"/>
    <property type="project" value="TreeGrafter"/>
</dbReference>
<dbReference type="SUPFAM" id="SSF54556">
    <property type="entry name" value="Chitinase insertion domain"/>
    <property type="match status" value="1"/>
</dbReference>
<dbReference type="PROSITE" id="PS00026">
    <property type="entry name" value="CHIT_BIND_I_1"/>
    <property type="match status" value="1"/>
</dbReference>
<feature type="signal peptide" evidence="6">
    <location>
        <begin position="1"/>
        <end position="21"/>
    </location>
</feature>
<feature type="disulfide bond" evidence="5">
    <location>
        <begin position="79"/>
        <end position="91"/>
    </location>
</feature>
<dbReference type="Gene3D" id="3.10.50.10">
    <property type="match status" value="1"/>
</dbReference>
<keyword evidence="3 5" id="KW-0147">Chitin-binding</keyword>
<dbReference type="GO" id="GO:0005975">
    <property type="term" value="P:carbohydrate metabolic process"/>
    <property type="evidence" value="ECO:0007669"/>
    <property type="project" value="InterPro"/>
</dbReference>
<evidence type="ECO:0000256" key="6">
    <source>
        <dbReference type="SAM" id="SignalP"/>
    </source>
</evidence>
<keyword evidence="9" id="KW-0378">Hydrolase</keyword>
<dbReference type="GO" id="GO:0008843">
    <property type="term" value="F:endochitinase activity"/>
    <property type="evidence" value="ECO:0007669"/>
    <property type="project" value="UniProtKB-EC"/>
</dbReference>
<evidence type="ECO:0000313" key="10">
    <source>
        <dbReference type="Proteomes" id="UP000247810"/>
    </source>
</evidence>
<dbReference type="EMBL" id="KZ826066">
    <property type="protein sequence ID" value="PYH88797.1"/>
    <property type="molecule type" value="Genomic_DNA"/>
</dbReference>
<feature type="non-terminal residue" evidence="9">
    <location>
        <position position="889"/>
    </location>
</feature>
<gene>
    <name evidence="9" type="ORF">BO71DRAFT_338109</name>
</gene>
<dbReference type="PROSITE" id="PS51910">
    <property type="entry name" value="GH18_2"/>
    <property type="match status" value="1"/>
</dbReference>
<organism evidence="9 10">
    <name type="scientific">Aspergillus ellipticus CBS 707.79</name>
    <dbReference type="NCBI Taxonomy" id="1448320"/>
    <lineage>
        <taxon>Eukaryota</taxon>
        <taxon>Fungi</taxon>
        <taxon>Dikarya</taxon>
        <taxon>Ascomycota</taxon>
        <taxon>Pezizomycotina</taxon>
        <taxon>Eurotiomycetes</taxon>
        <taxon>Eurotiomycetidae</taxon>
        <taxon>Eurotiales</taxon>
        <taxon>Aspergillaceae</taxon>
        <taxon>Aspergillus</taxon>
        <taxon>Aspergillus subgen. Circumdati</taxon>
    </lineage>
</organism>
<evidence type="ECO:0000256" key="3">
    <source>
        <dbReference type="ARBA" id="ARBA00022669"/>
    </source>
</evidence>
<reference evidence="9 10" key="1">
    <citation type="submission" date="2018-02" db="EMBL/GenBank/DDBJ databases">
        <title>The genomes of Aspergillus section Nigri reveals drivers in fungal speciation.</title>
        <authorList>
            <consortium name="DOE Joint Genome Institute"/>
            <person name="Vesth T.C."/>
            <person name="Nybo J."/>
            <person name="Theobald S."/>
            <person name="Brandl J."/>
            <person name="Frisvad J.C."/>
            <person name="Nielsen K.F."/>
            <person name="Lyhne E.K."/>
            <person name="Kogle M.E."/>
            <person name="Kuo A."/>
            <person name="Riley R."/>
            <person name="Clum A."/>
            <person name="Nolan M."/>
            <person name="Lipzen A."/>
            <person name="Salamov A."/>
            <person name="Henrissat B."/>
            <person name="Wiebenga A."/>
            <person name="De vries R.P."/>
            <person name="Grigoriev I.V."/>
            <person name="Mortensen U.H."/>
            <person name="Andersen M.R."/>
            <person name="Baker S.E."/>
        </authorList>
    </citation>
    <scope>NUCLEOTIDE SEQUENCE [LARGE SCALE GENOMIC DNA]</scope>
    <source>
        <strain evidence="9 10">CBS 707.79</strain>
    </source>
</reference>
<comment type="similarity">
    <text evidence="1">Belongs to the glycosyl hydrolase 18 family. Chitinase class V subfamily.</text>
</comment>
<dbReference type="AlphaFoldDB" id="A0A319D2U8"/>
<dbReference type="PANTHER" id="PTHR11177">
    <property type="entry name" value="CHITINASE"/>
    <property type="match status" value="1"/>
</dbReference>
<dbReference type="Gene3D" id="3.30.60.10">
    <property type="entry name" value="Endochitinase-like"/>
    <property type="match status" value="1"/>
</dbReference>
<dbReference type="InterPro" id="IPR017853">
    <property type="entry name" value="GH"/>
</dbReference>
<dbReference type="EC" id="3.2.1.14" evidence="2"/>
<dbReference type="GO" id="GO:0008061">
    <property type="term" value="F:chitin binding"/>
    <property type="evidence" value="ECO:0007669"/>
    <property type="project" value="UniProtKB-UniRule"/>
</dbReference>
<evidence type="ECO:0000256" key="2">
    <source>
        <dbReference type="ARBA" id="ARBA00012729"/>
    </source>
</evidence>
<name>A0A319D2U8_9EURO</name>
<dbReference type="OrthoDB" id="73875at2759"/>
<comment type="caution">
    <text evidence="5">Lacks conserved residue(s) required for the propagation of feature annotation.</text>
</comment>
<feature type="disulfide bond" evidence="5">
    <location>
        <begin position="84"/>
        <end position="98"/>
    </location>
</feature>
<dbReference type="SMART" id="SM00270">
    <property type="entry name" value="ChtBD1"/>
    <property type="match status" value="2"/>
</dbReference>
<dbReference type="Proteomes" id="UP000247810">
    <property type="component" value="Unassembled WGS sequence"/>
</dbReference>
<dbReference type="InterPro" id="IPR029070">
    <property type="entry name" value="Chitinase_insertion_sf"/>
</dbReference>
<dbReference type="PROSITE" id="PS50941">
    <property type="entry name" value="CHIT_BIND_I_2"/>
    <property type="match status" value="1"/>
</dbReference>
<dbReference type="InterPro" id="IPR050314">
    <property type="entry name" value="Glycosyl_Hydrlase_18"/>
</dbReference>
<dbReference type="SMART" id="SM00636">
    <property type="entry name" value="Glyco_18"/>
    <property type="match status" value="1"/>
</dbReference>
<feature type="domain" description="Chitin-binding type-1" evidence="7">
    <location>
        <begin position="61"/>
        <end position="114"/>
    </location>
</feature>
<dbReference type="SUPFAM" id="SSF57016">
    <property type="entry name" value="Plant lectins/antimicrobial peptides"/>
    <property type="match status" value="1"/>
</dbReference>
<accession>A0A319D2U8</accession>
<dbReference type="VEuPathDB" id="FungiDB:BO71DRAFT_338109"/>
<feature type="domain" description="GH18" evidence="8">
    <location>
        <begin position="116"/>
        <end position="475"/>
    </location>
</feature>
<feature type="chain" id="PRO_5016249706" description="chitinase" evidence="6">
    <location>
        <begin position="22"/>
        <end position="889"/>
    </location>
</feature>
<dbReference type="CDD" id="cd06922">
    <property type="entry name" value="ChtBD1_GH18_1"/>
    <property type="match status" value="1"/>
</dbReference>
<dbReference type="Pfam" id="PF00187">
    <property type="entry name" value="Chitin_bind_1"/>
    <property type="match status" value="1"/>
</dbReference>
<dbReference type="InterPro" id="IPR001223">
    <property type="entry name" value="Glyco_hydro18_cat"/>
</dbReference>
<evidence type="ECO:0000256" key="4">
    <source>
        <dbReference type="ARBA" id="ARBA00023026"/>
    </source>
</evidence>
<dbReference type="InterPro" id="IPR011583">
    <property type="entry name" value="Chitinase_II/V-like_cat"/>
</dbReference>
<keyword evidence="4" id="KW-0843">Virulence</keyword>
<dbReference type="InterPro" id="IPR036861">
    <property type="entry name" value="Endochitinase-like_sf"/>
</dbReference>
<keyword evidence="5" id="KW-1015">Disulfide bond</keyword>
<keyword evidence="6" id="KW-0732">Signal</keyword>
<evidence type="ECO:0000259" key="8">
    <source>
        <dbReference type="PROSITE" id="PS51910"/>
    </source>
</evidence>
<evidence type="ECO:0000313" key="9">
    <source>
        <dbReference type="EMBL" id="PYH88797.1"/>
    </source>
</evidence>
<sequence>MLAGVILTLLAGLGSLPSVVADTSCSADVPCELGCCDKYGVCGMGPDYCGADVCINSCDAKAECNPGGWSSEYVNATTCPLDVCCSEYGFCGTTEAFCGNKTVTAPSCDASTHSITRVIGYYSSAGAFRSCDGMAPYAVPQGVYTHIYFAFGSIDPDTFEVIPAAQGDELLYPQLEALQLRESDQELWLSIGGWDFSDSNEPTAHTFSDLAAASTTRQNAFFKSLINFMSTYGFTGVDIDWEYPAASDRNGRAEDYENYPKFLASLKKALDDYKYGLSITLPTSYWYLQHFDLTAIEPSVDWFNVMDYDLHGTWDIGDKWTGAYLNAHTNLTEIKTAMDLLWGVDIKPSKVNMGMAFYGRSYTISSSSCAEPGCPYLSAGNTGTCSESAGVLFNSEIEDIISEYDLTPTLYKDAAVKTIHWDTDQWVSFDDEETWKIKAEFAKSVCLGGVMVWSVDEDDSNDTFSDGLATALGHSLSINTTTGLPTDLLSDKSTTTVSTQSDYCRFINCGEVCPSGFSEIVREDKKTQIMLDSTECLPGSKQTQTLCCPTSSELPTCRWRGFHNSGKCKGGCESNEAEVGTITAGCHSGYQSACCTITDSTEPWSECAWTEKCEKEETCPSGYDHFVVESRQGWGGRKSCSGDKNYYYCCKGSAVPDAFTNCKWTGHEVVYPNAAWCTDACASGSIRIAEESIDVMFGHKKKAHTEGCLWGNEAYCCAGTTKTVTPRSSTPALDSTAEEFHAYLSRFLEDPVCPASWDAEYSASFTKRDLVARKTPTDKDILFDRVLDMLVIWLTTRYIRSDLTDIWNELIKSYGYQDEAADVTDMTNTLYGYQDAWSGSPIWDPTPIVSQVMCDIALSATGVQGIGVASAILCELPDSSTTSTSKRTL</sequence>
<dbReference type="InterPro" id="IPR001002">
    <property type="entry name" value="Chitin-bd_1"/>
</dbReference>
<keyword evidence="10" id="KW-1185">Reference proteome</keyword>
<evidence type="ECO:0000256" key="5">
    <source>
        <dbReference type="PROSITE-ProRule" id="PRU00261"/>
    </source>
</evidence>
<dbReference type="STRING" id="1448320.A0A319D2U8"/>
<protein>
    <recommendedName>
        <fullName evidence="2">chitinase</fullName>
        <ecNumber evidence="2">3.2.1.14</ecNumber>
    </recommendedName>
</protein>